<evidence type="ECO:0000256" key="5">
    <source>
        <dbReference type="ARBA" id="ARBA00022525"/>
    </source>
</evidence>
<comment type="caution">
    <text evidence="10">The sequence shown here is derived from an EMBL/GenBank/DDBJ whole genome shotgun (WGS) entry which is preliminary data.</text>
</comment>
<evidence type="ECO:0000256" key="4">
    <source>
        <dbReference type="ARBA" id="ARBA00016244"/>
    </source>
</evidence>
<evidence type="ECO:0000313" key="11">
    <source>
        <dbReference type="Proteomes" id="UP000192721"/>
    </source>
</evidence>
<dbReference type="GO" id="GO:0009424">
    <property type="term" value="C:bacterial-type flagellum hook"/>
    <property type="evidence" value="ECO:0007669"/>
    <property type="project" value="UniProtKB-UniRule"/>
</dbReference>
<evidence type="ECO:0000256" key="2">
    <source>
        <dbReference type="ARBA" id="ARBA00004613"/>
    </source>
</evidence>
<evidence type="ECO:0000256" key="6">
    <source>
        <dbReference type="ARBA" id="ARBA00023143"/>
    </source>
</evidence>
<protein>
    <recommendedName>
        <fullName evidence="4 7">Flagellar hook-associated protein 1</fullName>
        <shortName evidence="7">HAP1</shortName>
    </recommendedName>
</protein>
<accession>A0A1W0CEA8</accession>
<proteinExistence type="inferred from homology"/>
<comment type="similarity">
    <text evidence="3 7">Belongs to the flagella basal body rod proteins family.</text>
</comment>
<reference evidence="10 11" key="1">
    <citation type="submission" date="2017-02" db="EMBL/GenBank/DDBJ databases">
        <title>Chromobacterium haemolyticum H5244.</title>
        <authorList>
            <person name="Gulvik C.A."/>
        </authorList>
    </citation>
    <scope>NUCLEOTIDE SEQUENCE [LARGE SCALE GENOMIC DNA]</scope>
    <source>
        <strain evidence="10 11">H5244</strain>
    </source>
</reference>
<feature type="domain" description="Flagellar hook-associated protein FlgK helical" evidence="9">
    <location>
        <begin position="92"/>
        <end position="319"/>
    </location>
</feature>
<dbReference type="EMBL" id="MUKV01000041">
    <property type="protein sequence ID" value="OQS33079.1"/>
    <property type="molecule type" value="Genomic_DNA"/>
</dbReference>
<dbReference type="PANTHER" id="PTHR30033:SF1">
    <property type="entry name" value="FLAGELLAR HOOK-ASSOCIATED PROTEIN 1"/>
    <property type="match status" value="1"/>
</dbReference>
<evidence type="ECO:0000256" key="1">
    <source>
        <dbReference type="ARBA" id="ARBA00004365"/>
    </source>
</evidence>
<dbReference type="RefSeq" id="WP_081556776.1">
    <property type="nucleotide sequence ID" value="NZ_MUKV01000041.1"/>
</dbReference>
<gene>
    <name evidence="7" type="primary">flgK</name>
    <name evidence="10" type="ORF">B0T45_20735</name>
</gene>
<keyword evidence="10" id="KW-0966">Cell projection</keyword>
<dbReference type="AlphaFoldDB" id="A0A1W0CEA8"/>
<dbReference type="NCBIfam" id="TIGR02492">
    <property type="entry name" value="flgK_ends"/>
    <property type="match status" value="1"/>
</dbReference>
<dbReference type="InterPro" id="IPR053927">
    <property type="entry name" value="FlgK_helical"/>
</dbReference>
<organism evidence="10 11">
    <name type="scientific">Chromobacterium haemolyticum</name>
    <dbReference type="NCBI Taxonomy" id="394935"/>
    <lineage>
        <taxon>Bacteria</taxon>
        <taxon>Pseudomonadati</taxon>
        <taxon>Pseudomonadota</taxon>
        <taxon>Betaproteobacteria</taxon>
        <taxon>Neisseriales</taxon>
        <taxon>Chromobacteriaceae</taxon>
        <taxon>Chromobacterium</taxon>
    </lineage>
</organism>
<dbReference type="Pfam" id="PF06429">
    <property type="entry name" value="Flg_bbr_C"/>
    <property type="match status" value="1"/>
</dbReference>
<keyword evidence="5 7" id="KW-0964">Secreted</keyword>
<dbReference type="PRINTS" id="PR01005">
    <property type="entry name" value="FLGHOOKAP1"/>
</dbReference>
<evidence type="ECO:0000259" key="8">
    <source>
        <dbReference type="Pfam" id="PF06429"/>
    </source>
</evidence>
<dbReference type="GO" id="GO:0044780">
    <property type="term" value="P:bacterial-type flagellum assembly"/>
    <property type="evidence" value="ECO:0007669"/>
    <property type="project" value="InterPro"/>
</dbReference>
<dbReference type="InterPro" id="IPR002371">
    <property type="entry name" value="FlgK"/>
</dbReference>
<dbReference type="SUPFAM" id="SSF64518">
    <property type="entry name" value="Phase 1 flagellin"/>
    <property type="match status" value="1"/>
</dbReference>
<keyword evidence="10" id="KW-0282">Flagellum</keyword>
<feature type="domain" description="Flagellar basal-body/hook protein C-terminal" evidence="8">
    <location>
        <begin position="415"/>
        <end position="453"/>
    </location>
</feature>
<dbReference type="InterPro" id="IPR010930">
    <property type="entry name" value="Flg_bb/hook_C_dom"/>
</dbReference>
<dbReference type="PANTHER" id="PTHR30033">
    <property type="entry name" value="FLAGELLAR HOOK-ASSOCIATED PROTEIN 1"/>
    <property type="match status" value="1"/>
</dbReference>
<dbReference type="Pfam" id="PF22638">
    <property type="entry name" value="FlgK_D1"/>
    <property type="match status" value="1"/>
</dbReference>
<comment type="subcellular location">
    <subcellularLocation>
        <location evidence="1 7">Bacterial flagellum</location>
    </subcellularLocation>
    <subcellularLocation>
        <location evidence="2 7">Secreted</location>
    </subcellularLocation>
</comment>
<keyword evidence="6 7" id="KW-0975">Bacterial flagellum</keyword>
<sequence length="455" mass="48034">MRMIDNALTGAVASQAALNAVSQNIANQMTPGYSRQGVVLTALMPGSGDPYSAGSGVVVNAVRRFNDDFKNLQLWQAASNQGELVAQNPYFGQLEQVMGRDGSSLSAGFDQFFQALSAASLSGDAMRDPVIRSAEALAQRFNNLDKVFGSQLAAIAEQRSATVTQINSSTSNIADLNAKIAAGKAVGTNTSGLEDERDRQIDALSTLVEVRVVSQPDGSKNVSLKTGLPLVADTQAATLSNTSQPDGSQVLTLNFAKDKYTLAGDGLGGQLGGLNQYELQTVRPMRTQVKTLASEVAQRINDQLALGYDSNGQPGKPLFVYDASGVNGILKTSGITSVELGFSGDPAKPGDNSNLLAVIGLQQQKITMPGVGAVTIGDAYSQMVGKLAVSSKQNKSGLESAKVIRAEAEKSWHNTSGVNRDEEAMNLLEFQKMYQANMKVISVANQLFESTLSIL</sequence>
<name>A0A1W0CEA8_9NEIS</name>
<dbReference type="GO" id="GO:0005198">
    <property type="term" value="F:structural molecule activity"/>
    <property type="evidence" value="ECO:0007669"/>
    <property type="project" value="UniProtKB-UniRule"/>
</dbReference>
<evidence type="ECO:0000313" key="10">
    <source>
        <dbReference type="EMBL" id="OQS33079.1"/>
    </source>
</evidence>
<keyword evidence="10" id="KW-0969">Cilium</keyword>
<evidence type="ECO:0000256" key="3">
    <source>
        <dbReference type="ARBA" id="ARBA00009677"/>
    </source>
</evidence>
<evidence type="ECO:0000259" key="9">
    <source>
        <dbReference type="Pfam" id="PF22638"/>
    </source>
</evidence>
<dbReference type="Proteomes" id="UP000192721">
    <property type="component" value="Unassembled WGS sequence"/>
</dbReference>
<evidence type="ECO:0000256" key="7">
    <source>
        <dbReference type="RuleBase" id="RU362065"/>
    </source>
</evidence>
<dbReference type="GO" id="GO:0005576">
    <property type="term" value="C:extracellular region"/>
    <property type="evidence" value="ECO:0007669"/>
    <property type="project" value="UniProtKB-SubCell"/>
</dbReference>